<dbReference type="EMBL" id="BTSX01000002">
    <property type="protein sequence ID" value="GMS85716.1"/>
    <property type="molecule type" value="Genomic_DNA"/>
</dbReference>
<gene>
    <name evidence="1" type="ORF">PENTCL1PPCAC_7891</name>
</gene>
<reference evidence="1" key="1">
    <citation type="submission" date="2023-10" db="EMBL/GenBank/DDBJ databases">
        <title>Genome assembly of Pristionchus species.</title>
        <authorList>
            <person name="Yoshida K."/>
            <person name="Sommer R.J."/>
        </authorList>
    </citation>
    <scope>NUCLEOTIDE SEQUENCE</scope>
    <source>
        <strain evidence="1">RS0144</strain>
    </source>
</reference>
<sequence length="427" mass="49449">SIDRNERVAWPLHKRRQVEAARHAKRRDDHTDLITRLKVIFDLRTPESWRESLAADLPSLTARGQPWEPHRWMPFRAVNWIIRTLWAQLPAEKNKKVRCSLLRAGARMFTRPPFTYSALTETRLTTAAEATLDVLEQDELSTEERERSFGVLHEILDYRGGEQLGDRIINVSLSALERHRTTGTHSSRELRRLAGCMRYGIFSDYPSSTVGRVIDDEHAMPFVFDGIRWAEGREHVSLSLLLATILEYAPPTDRATLVTRHYTQLKEAFHLMRMRDFNEFLMHAEFAGIMVTTTTLLHRIWLGQQHDCAWHADDFLSRYTYDNYCQNALYLMESALDDGKRLQELLGYGFLSVAGHFASNQFDMNARRAATFRRILSLRPEWAHRFKEMTAEGSHGNLTADVGREIAEKPTNSSWYIIADSDNEDEL</sequence>
<comment type="caution">
    <text evidence="1">The sequence shown here is derived from an EMBL/GenBank/DDBJ whole genome shotgun (WGS) entry which is preliminary data.</text>
</comment>
<organism evidence="1 2">
    <name type="scientific">Pristionchus entomophagus</name>
    <dbReference type="NCBI Taxonomy" id="358040"/>
    <lineage>
        <taxon>Eukaryota</taxon>
        <taxon>Metazoa</taxon>
        <taxon>Ecdysozoa</taxon>
        <taxon>Nematoda</taxon>
        <taxon>Chromadorea</taxon>
        <taxon>Rhabditida</taxon>
        <taxon>Rhabditina</taxon>
        <taxon>Diplogasteromorpha</taxon>
        <taxon>Diplogasteroidea</taxon>
        <taxon>Neodiplogasteridae</taxon>
        <taxon>Pristionchus</taxon>
    </lineage>
</organism>
<accession>A0AAV5T1V0</accession>
<dbReference type="AlphaFoldDB" id="A0AAV5T1V0"/>
<keyword evidence="2" id="KW-1185">Reference proteome</keyword>
<evidence type="ECO:0000313" key="1">
    <source>
        <dbReference type="EMBL" id="GMS85716.1"/>
    </source>
</evidence>
<proteinExistence type="predicted"/>
<dbReference type="Proteomes" id="UP001432027">
    <property type="component" value="Unassembled WGS sequence"/>
</dbReference>
<name>A0AAV5T1V0_9BILA</name>
<feature type="non-terminal residue" evidence="1">
    <location>
        <position position="1"/>
    </location>
</feature>
<protein>
    <submittedName>
        <fullName evidence="1">Uncharacterized protein</fullName>
    </submittedName>
</protein>
<evidence type="ECO:0000313" key="2">
    <source>
        <dbReference type="Proteomes" id="UP001432027"/>
    </source>
</evidence>